<gene>
    <name evidence="1" type="ORF">KsCSTR_18880</name>
</gene>
<dbReference type="Proteomes" id="UP000501926">
    <property type="component" value="Chromosome"/>
</dbReference>
<protein>
    <submittedName>
        <fullName evidence="1">Uncharacterized protein</fullName>
    </submittedName>
</protein>
<organism evidence="1 2">
    <name type="scientific">Kuenenia stuttgartiensis</name>
    <dbReference type="NCBI Taxonomy" id="174633"/>
    <lineage>
        <taxon>Bacteria</taxon>
        <taxon>Pseudomonadati</taxon>
        <taxon>Planctomycetota</taxon>
        <taxon>Candidatus Brocadiia</taxon>
        <taxon>Candidatus Brocadiales</taxon>
        <taxon>Candidatus Brocadiaceae</taxon>
        <taxon>Candidatus Kuenenia</taxon>
    </lineage>
</organism>
<evidence type="ECO:0000313" key="1">
    <source>
        <dbReference type="EMBL" id="QII11267.1"/>
    </source>
</evidence>
<dbReference type="AlphaFoldDB" id="A0A6G7GPZ6"/>
<sequence length="41" mass="4933">MLRFSMYQNCQKSGINATAVIQSIRLKEKYLMVKYETRNKF</sequence>
<accession>A0A6G7GPZ6</accession>
<reference evidence="1 2" key="1">
    <citation type="submission" date="2020-02" db="EMBL/GenBank/DDBJ databases">
        <title>Newly sequenced genome of strain CSTR1 showed variability in Candidatus Kuenenia stuttgartiensis genomes.</title>
        <authorList>
            <person name="Ding C."/>
            <person name="Adrian L."/>
        </authorList>
    </citation>
    <scope>NUCLEOTIDE SEQUENCE [LARGE SCALE GENOMIC DNA]</scope>
    <source>
        <strain evidence="1 2">CSTR1</strain>
    </source>
</reference>
<evidence type="ECO:0000313" key="2">
    <source>
        <dbReference type="Proteomes" id="UP000501926"/>
    </source>
</evidence>
<proteinExistence type="predicted"/>
<name>A0A6G7GPZ6_KUEST</name>
<dbReference type="EMBL" id="CP049055">
    <property type="protein sequence ID" value="QII11267.1"/>
    <property type="molecule type" value="Genomic_DNA"/>
</dbReference>